<dbReference type="EnsemblMetazoa" id="CJA40591.1">
    <property type="protein sequence ID" value="CJA40591.1"/>
    <property type="gene ID" value="WBGene00216439"/>
</dbReference>
<protein>
    <submittedName>
        <fullName evidence="1">Uncharacterized protein</fullName>
    </submittedName>
</protein>
<reference evidence="2" key="1">
    <citation type="submission" date="2010-08" db="EMBL/GenBank/DDBJ databases">
        <authorList>
            <consortium name="Caenorhabditis japonica Sequencing Consortium"/>
            <person name="Wilson R.K."/>
        </authorList>
    </citation>
    <scope>NUCLEOTIDE SEQUENCE [LARGE SCALE GENOMIC DNA]</scope>
    <source>
        <strain evidence="2">DF5081</strain>
    </source>
</reference>
<keyword evidence="2" id="KW-1185">Reference proteome</keyword>
<dbReference type="AlphaFoldDB" id="A0A8R1IXX8"/>
<proteinExistence type="predicted"/>
<accession>A0A8R1IXX8</accession>
<name>A0A8R1IXX8_CAEJA</name>
<reference evidence="1" key="2">
    <citation type="submission" date="2022-06" db="UniProtKB">
        <authorList>
            <consortium name="EnsemblMetazoa"/>
        </authorList>
    </citation>
    <scope>IDENTIFICATION</scope>
    <source>
        <strain evidence="1">DF5081</strain>
    </source>
</reference>
<evidence type="ECO:0000313" key="2">
    <source>
        <dbReference type="Proteomes" id="UP000005237"/>
    </source>
</evidence>
<sequence>MFFRKKLPQSVTLPDVINSASSTFAQTGAASAAQTIKCSLCDFSTYGTEMLFFHLATMHTADLAQSGIADNSSEASSSTLASDGDPMADIDIDIKPIIDLKPLVEQAMLLNASM</sequence>
<dbReference type="Proteomes" id="UP000005237">
    <property type="component" value="Unassembled WGS sequence"/>
</dbReference>
<evidence type="ECO:0000313" key="1">
    <source>
        <dbReference type="EnsemblMetazoa" id="CJA40591.1"/>
    </source>
</evidence>
<organism evidence="1 2">
    <name type="scientific">Caenorhabditis japonica</name>
    <dbReference type="NCBI Taxonomy" id="281687"/>
    <lineage>
        <taxon>Eukaryota</taxon>
        <taxon>Metazoa</taxon>
        <taxon>Ecdysozoa</taxon>
        <taxon>Nematoda</taxon>
        <taxon>Chromadorea</taxon>
        <taxon>Rhabditida</taxon>
        <taxon>Rhabditina</taxon>
        <taxon>Rhabditomorpha</taxon>
        <taxon>Rhabditoidea</taxon>
        <taxon>Rhabditidae</taxon>
        <taxon>Peloderinae</taxon>
        <taxon>Caenorhabditis</taxon>
    </lineage>
</organism>